<evidence type="ECO:0000256" key="2">
    <source>
        <dbReference type="SAM" id="SignalP"/>
    </source>
</evidence>
<dbReference type="AlphaFoldDB" id="A0A9P5E358"/>
<dbReference type="EMBL" id="PVQB02000047">
    <property type="protein sequence ID" value="KAF4344560.1"/>
    <property type="molecule type" value="Genomic_DNA"/>
</dbReference>
<accession>A0A9P5E358</accession>
<feature type="compositionally biased region" description="Low complexity" evidence="1">
    <location>
        <begin position="73"/>
        <end position="94"/>
    </location>
</feature>
<protein>
    <recommendedName>
        <fullName evidence="3">Apple domain-containing protein</fullName>
    </recommendedName>
</protein>
<dbReference type="Proteomes" id="UP000730481">
    <property type="component" value="Unassembled WGS sequence"/>
</dbReference>
<proteinExistence type="predicted"/>
<feature type="chain" id="PRO_5040274492" description="Apple domain-containing protein" evidence="2">
    <location>
        <begin position="22"/>
        <end position="215"/>
    </location>
</feature>
<organism evidence="4 5">
    <name type="scientific">Fusarium beomiforme</name>
    <dbReference type="NCBI Taxonomy" id="44412"/>
    <lineage>
        <taxon>Eukaryota</taxon>
        <taxon>Fungi</taxon>
        <taxon>Dikarya</taxon>
        <taxon>Ascomycota</taxon>
        <taxon>Pezizomycotina</taxon>
        <taxon>Sordariomycetes</taxon>
        <taxon>Hypocreomycetidae</taxon>
        <taxon>Hypocreales</taxon>
        <taxon>Nectriaceae</taxon>
        <taxon>Fusarium</taxon>
        <taxon>Fusarium burgessii species complex</taxon>
    </lineage>
</organism>
<reference evidence="4" key="2">
    <citation type="submission" date="2020-02" db="EMBL/GenBank/DDBJ databases">
        <title>Identification and distribution of gene clusters putatively required for synthesis of sphingolipid metabolism inhibitors in phylogenetically diverse species of the filamentous fungus Fusarium.</title>
        <authorList>
            <person name="Kim H.-S."/>
            <person name="Busman M."/>
            <person name="Brown D.W."/>
            <person name="Divon H."/>
            <person name="Uhlig S."/>
            <person name="Proctor R.H."/>
        </authorList>
    </citation>
    <scope>NUCLEOTIDE SEQUENCE</scope>
    <source>
        <strain evidence="4">NRRL 25174</strain>
    </source>
</reference>
<keyword evidence="5" id="KW-1185">Reference proteome</keyword>
<sequence length="215" mass="22825">MAPLSLKVLIATALALANVHAGPCKPLLGSSSIISFSSTFSSTETHSIIQSLSTTEEMSPIETQTTTHEESTTESLTTIEVQSTTESHSTTETLSTTIFESTTSTETTTAAAAATTTREACTPMCGGSVSKKSGVCEMGTQIAPWKIDDSWHIGTYTLNGAACADACANDCHCKSFTIDSTTCDLYSGSQAQINPVYFYLGPYFYDMATCYECDD</sequence>
<feature type="domain" description="Apple" evidence="3">
    <location>
        <begin position="136"/>
        <end position="210"/>
    </location>
</feature>
<evidence type="ECO:0000313" key="4">
    <source>
        <dbReference type="EMBL" id="KAF4344560.1"/>
    </source>
</evidence>
<reference evidence="4" key="1">
    <citation type="journal article" date="2017" name="Mycologia">
        <title>Fusarium algeriense, sp. nov., a novel toxigenic crown rot pathogen of durum wheat from Algeria is nested in the Fusarium burgessii species complex.</title>
        <authorList>
            <person name="Laraba I."/>
            <person name="Keddad A."/>
            <person name="Boureghda H."/>
            <person name="Abdallah N."/>
            <person name="Vaughan M.M."/>
            <person name="Proctor R.H."/>
            <person name="Busman M."/>
            <person name="O'Donnell K."/>
        </authorList>
    </citation>
    <scope>NUCLEOTIDE SEQUENCE</scope>
    <source>
        <strain evidence="4">NRRL 25174</strain>
    </source>
</reference>
<gene>
    <name evidence="4" type="ORF">FBEOM_1458</name>
</gene>
<feature type="signal peptide" evidence="2">
    <location>
        <begin position="1"/>
        <end position="21"/>
    </location>
</feature>
<keyword evidence="2" id="KW-0732">Signal</keyword>
<dbReference type="InterPro" id="IPR003609">
    <property type="entry name" value="Pan_app"/>
</dbReference>
<comment type="caution">
    <text evidence="4">The sequence shown here is derived from an EMBL/GenBank/DDBJ whole genome shotgun (WGS) entry which is preliminary data.</text>
</comment>
<feature type="region of interest" description="Disordered" evidence="1">
    <location>
        <begin position="49"/>
        <end position="94"/>
    </location>
</feature>
<evidence type="ECO:0000259" key="3">
    <source>
        <dbReference type="PROSITE" id="PS50948"/>
    </source>
</evidence>
<evidence type="ECO:0000313" key="5">
    <source>
        <dbReference type="Proteomes" id="UP000730481"/>
    </source>
</evidence>
<evidence type="ECO:0000256" key="1">
    <source>
        <dbReference type="SAM" id="MobiDB-lite"/>
    </source>
</evidence>
<dbReference type="OrthoDB" id="5105000at2759"/>
<name>A0A9P5E358_9HYPO</name>
<dbReference type="PROSITE" id="PS50948">
    <property type="entry name" value="PAN"/>
    <property type="match status" value="1"/>
</dbReference>